<protein>
    <recommendedName>
        <fullName evidence="4">Helix-hairpin-helix domain-containing protein</fullName>
    </recommendedName>
</protein>
<evidence type="ECO:0000313" key="2">
    <source>
        <dbReference type="EMBL" id="PHN01424.1"/>
    </source>
</evidence>
<evidence type="ECO:0008006" key="4">
    <source>
        <dbReference type="Google" id="ProtNLM"/>
    </source>
</evidence>
<gene>
    <name evidence="2" type="ORF">CRP01_37190</name>
</gene>
<dbReference type="SUPFAM" id="SSF47781">
    <property type="entry name" value="RuvA domain 2-like"/>
    <property type="match status" value="1"/>
</dbReference>
<dbReference type="InterPro" id="IPR010994">
    <property type="entry name" value="RuvA_2-like"/>
</dbReference>
<dbReference type="RefSeq" id="WP_099155172.1">
    <property type="nucleotide sequence ID" value="NZ_PDUD01000055.1"/>
</dbReference>
<accession>A0A2D0MYT1</accession>
<keyword evidence="1" id="KW-0732">Signal</keyword>
<name>A0A2D0MYT1_FLAN2</name>
<evidence type="ECO:0000313" key="3">
    <source>
        <dbReference type="Proteomes" id="UP000223913"/>
    </source>
</evidence>
<dbReference type="EMBL" id="PDUD01000055">
    <property type="protein sequence ID" value="PHN01424.1"/>
    <property type="molecule type" value="Genomic_DNA"/>
</dbReference>
<dbReference type="Proteomes" id="UP000223913">
    <property type="component" value="Unassembled WGS sequence"/>
</dbReference>
<dbReference type="AlphaFoldDB" id="A0A2D0MYT1"/>
<dbReference type="OrthoDB" id="9766750at2"/>
<feature type="signal peptide" evidence="1">
    <location>
        <begin position="1"/>
        <end position="25"/>
    </location>
</feature>
<evidence type="ECO:0000256" key="1">
    <source>
        <dbReference type="SAM" id="SignalP"/>
    </source>
</evidence>
<sequence length="700" mass="80533">MIRFTAAPFVWLTILVYSASLPAQTDTLPEIPESSRRLLEDYLQNSDEEGDFDFNTIYENLDRYLERPLNLNEAGEAELQDLRLLSDVQILNFLRYRELAGELVSIYELQAVPGLDLATIQAILPYVSIGGDTDDYQESLSDMLREGKNELYLRWSRFLEPQRGYRPLAEGESGSRYEGDPNQLYLRFKHSYSNRLSYGFTAEKDRGEAFFRASNKKGFDFYSAHFYLRDYNRTLKALALGDYTISLGQGLILFSGFGAGKSVLATSVKRGGRVVRPYTSVNEANFMRGAAVSLQFGERWSLTAFGSYRGRDGNLSPADTLDVDQPVLSFTSLDMDGLHRTPGEIEDRNALYQLSYGGSLKYQFGKGHLAFNALADHLDKPLIRREQPYNRYYFAGDHVANASLDYAYRWRNFHFFGETAIGNNGVMATVNSVLAGLDPKLDIALVHRHFPRDYVALNANPFAETTGARNEAGMYFGIILRPAGGWQISGYYDLWRHPWLRFNTDAPSGGYEYRFRIRHFKKRTYEAYLEVRDEVKGRNVSLFDTKTDWPVPSRVFQARLHLAYQLHKSLEWRSRIDIGFADNEINELQQGFAIYQDLLFRPIGFPLSFTTRFALFDTDGYAIRFYSYENNLLYSFSIPAYYNRGSRFYLNLRYKGIRKLTLEARIAQTYWWDQENIGSGLEQTDGPVRTQVAAQLKYQF</sequence>
<feature type="chain" id="PRO_5013175097" description="Helix-hairpin-helix domain-containing protein" evidence="1">
    <location>
        <begin position="26"/>
        <end position="700"/>
    </location>
</feature>
<organism evidence="2 3">
    <name type="scientific">Flavilitoribacter nigricans (strain ATCC 23147 / DSM 23189 / NBRC 102662 / NCIMB 1420 / SS-2)</name>
    <name type="common">Lewinella nigricans</name>
    <dbReference type="NCBI Taxonomy" id="1122177"/>
    <lineage>
        <taxon>Bacteria</taxon>
        <taxon>Pseudomonadati</taxon>
        <taxon>Bacteroidota</taxon>
        <taxon>Saprospiria</taxon>
        <taxon>Saprospirales</taxon>
        <taxon>Lewinellaceae</taxon>
        <taxon>Flavilitoribacter</taxon>
    </lineage>
</organism>
<comment type="caution">
    <text evidence="2">The sequence shown here is derived from an EMBL/GenBank/DDBJ whole genome shotgun (WGS) entry which is preliminary data.</text>
</comment>
<reference evidence="2 3" key="1">
    <citation type="submission" date="2017-10" db="EMBL/GenBank/DDBJ databases">
        <title>The draft genome sequence of Lewinella nigricans NBRC 102662.</title>
        <authorList>
            <person name="Wang K."/>
        </authorList>
    </citation>
    <scope>NUCLEOTIDE SEQUENCE [LARGE SCALE GENOMIC DNA]</scope>
    <source>
        <strain evidence="2 3">NBRC 102662</strain>
    </source>
</reference>
<proteinExistence type="predicted"/>
<keyword evidence="3" id="KW-1185">Reference proteome</keyword>